<accession>A0ABU8EDM8</accession>
<comment type="caution">
    <text evidence="2">The sequence shown here is derived from an EMBL/GenBank/DDBJ whole genome shotgun (WGS) entry which is preliminary data.</text>
</comment>
<organism evidence="2 3">
    <name type="scientific">Exiguobacterium indicum</name>
    <dbReference type="NCBI Taxonomy" id="296995"/>
    <lineage>
        <taxon>Bacteria</taxon>
        <taxon>Bacillati</taxon>
        <taxon>Bacillota</taxon>
        <taxon>Bacilli</taxon>
        <taxon>Bacillales</taxon>
        <taxon>Bacillales Family XII. Incertae Sedis</taxon>
        <taxon>Exiguobacterium</taxon>
    </lineage>
</organism>
<dbReference type="InterPro" id="IPR001841">
    <property type="entry name" value="Znf_RING"/>
</dbReference>
<feature type="domain" description="RING-type" evidence="1">
    <location>
        <begin position="5"/>
        <end position="40"/>
    </location>
</feature>
<keyword evidence="3" id="KW-1185">Reference proteome</keyword>
<evidence type="ECO:0000313" key="2">
    <source>
        <dbReference type="EMBL" id="MEI4461042.1"/>
    </source>
</evidence>
<name>A0ABU8EDM8_9BACL</name>
<protein>
    <submittedName>
        <fullName evidence="2">DUF1272 domain-containing protein</fullName>
    </submittedName>
</protein>
<reference evidence="2 3" key="1">
    <citation type="submission" date="2023-12" db="EMBL/GenBank/DDBJ databases">
        <authorList>
            <person name="Easwaran N."/>
            <person name="Lazarus H.P.S."/>
        </authorList>
    </citation>
    <scope>NUCLEOTIDE SEQUENCE [LARGE SCALE GENOMIC DNA]</scope>
    <source>
        <strain evidence="2 3">VIT-2023</strain>
    </source>
</reference>
<evidence type="ECO:0000259" key="1">
    <source>
        <dbReference type="PROSITE" id="PS50089"/>
    </source>
</evidence>
<dbReference type="PROSITE" id="PS50089">
    <property type="entry name" value="ZF_RING_2"/>
    <property type="match status" value="1"/>
</dbReference>
<dbReference type="Proteomes" id="UP001387110">
    <property type="component" value="Unassembled WGS sequence"/>
</dbReference>
<dbReference type="EMBL" id="JBAWKY010000001">
    <property type="protein sequence ID" value="MEI4461042.1"/>
    <property type="molecule type" value="Genomic_DNA"/>
</dbReference>
<proteinExistence type="predicted"/>
<dbReference type="RefSeq" id="WP_336448861.1">
    <property type="nucleotide sequence ID" value="NZ_JBAWKY010000001.1"/>
</dbReference>
<gene>
    <name evidence="2" type="ORF">SZL87_01250</name>
</gene>
<dbReference type="Pfam" id="PF06906">
    <property type="entry name" value="DUF1272"/>
    <property type="match status" value="1"/>
</dbReference>
<evidence type="ECO:0000313" key="3">
    <source>
        <dbReference type="Proteomes" id="UP001387110"/>
    </source>
</evidence>
<dbReference type="InterPro" id="IPR010696">
    <property type="entry name" value="DUF1272"/>
</dbReference>
<sequence length="52" mass="5786">MESTCVRCQETIETTVYQCSHACTFCEPCTKTLNHICQNCGEMLEPVTPVAT</sequence>